<gene>
    <name evidence="8" type="ORF">BN980_GECA05s00582g</name>
</gene>
<accession>A0A0J9X7D8</accession>
<dbReference type="GO" id="GO:0030428">
    <property type="term" value="C:cell septum"/>
    <property type="evidence" value="ECO:0007669"/>
    <property type="project" value="TreeGrafter"/>
</dbReference>
<dbReference type="STRING" id="1173061.A0A0J9X7D8"/>
<evidence type="ECO:0000313" key="8">
    <source>
        <dbReference type="EMBL" id="CDO53362.1"/>
    </source>
</evidence>
<evidence type="ECO:0000256" key="4">
    <source>
        <dbReference type="ARBA" id="ARBA00023136"/>
    </source>
</evidence>
<keyword evidence="2 5" id="KW-0812">Transmembrane</keyword>
<dbReference type="Pfam" id="PF01644">
    <property type="entry name" value="Chitin_synth_1"/>
    <property type="match status" value="1"/>
</dbReference>
<feature type="transmembrane region" description="Helical" evidence="5">
    <location>
        <begin position="696"/>
        <end position="716"/>
    </location>
</feature>
<feature type="region of interest" description="Disordered" evidence="6">
    <location>
        <begin position="1"/>
        <end position="160"/>
    </location>
</feature>
<dbReference type="InterPro" id="IPR004835">
    <property type="entry name" value="Chitin_synth"/>
</dbReference>
<protein>
    <recommendedName>
        <fullName evidence="5">Chitin synthase</fullName>
        <ecNumber evidence="5">2.4.1.16</ecNumber>
    </recommendedName>
</protein>
<sequence>MNNNSNPFDDPADDPARRGFGNIPSLPQPSPVAYSPTRQPYHLDDLSQQQQYPPIPIPPASPARNPANAGVFGSPTRLDSPVRFGSPNRYGSPTRFGSPSRGNSEWNRMESPFDNSQSSISLDEDIMLGNEEIRRPLSSIPPTPPLHHGSSSSMQLGESPFLHHSPSLSVASTVFSELNRSPEYGESSKRFDTDDEYSDDDESRAELLSLDSNADTISGGVFQAPKDVQPRRHKSMANKQVKLVRGNLVLDCPVPTKLYSFLPRRDHDEFTYMRYTAATTDPDDFIDNGFTLRPAIYGREIQLCICITMYNEDDISFTRTMHSVMKNVAHLCSRNKSRVWGKDGWKKVVVTIVADGRLKTHPRILNVLAAMGVFQAGIAKNYVNGKEVKAHIFEYTTQVSIDSNLKFQSSEKGIVPVQVIFCLKEKNAKKINSHRWFFNAFCKTLNPNICILLDVGTRPGPKSLYHLWKTFDADSNIGGACGEIKAMTGKAWSHLLNPIVAAQNFEYKISNILDKPMESMFGYISVLPGALSAYRYHALRNLPDGTGPLNTYFKGEFLHGSDTDVFTSNMYLAEDRILCWELVAKRGEKWLLKYVKQASGETDVPNDVAEFVSQRRRWLNGALFAGFYAQTHFTQIWKTDHSTWRKIMLHIEFIYQGLSLIFTFFSLGNFYLAFYFLAGSLAASGNSDIISGNGPFYAFLVVKYIAIATIGAQFIISLGNRPQGSKHMFLGSMIILGLVGAYATGCAFYFVALVVQQHNSGSVDLGNNNFTNIVVSLLSTYGIYALMSILYCDPWHILTCALQYFLLAPFYLCTLQIYAFCNTHDVTWGTKGENAQKPDLGSAFIVEKSGQSVVEIDMPAEQVDIDMGFEDALTALRERAPLPPPVPDTATVIQDYYRDVRSRVVLFWMMCNLILVLILTQVYGDVATGNNVYLKIILWSVAVMAAIRALGSLAYLCQFVVKYLVETKNRLAYREGLTGTATK</sequence>
<feature type="region of interest" description="Disordered" evidence="6">
    <location>
        <begin position="181"/>
        <end position="204"/>
    </location>
</feature>
<dbReference type="GO" id="GO:0005886">
    <property type="term" value="C:plasma membrane"/>
    <property type="evidence" value="ECO:0007669"/>
    <property type="project" value="UniProtKB-SubCell"/>
</dbReference>
<dbReference type="EC" id="2.4.1.16" evidence="5"/>
<feature type="compositionally biased region" description="Polar residues" evidence="6">
    <location>
        <begin position="89"/>
        <end position="106"/>
    </location>
</feature>
<evidence type="ECO:0000259" key="7">
    <source>
        <dbReference type="Pfam" id="PF08407"/>
    </source>
</evidence>
<feature type="transmembrane region" description="Helical" evidence="5">
    <location>
        <begin position="728"/>
        <end position="750"/>
    </location>
</feature>
<evidence type="ECO:0000256" key="5">
    <source>
        <dbReference type="RuleBase" id="RU366040"/>
    </source>
</evidence>
<comment type="function">
    <text evidence="5">Polymerizes chitin, a structural polymer of the cell wall and septum, by transferring the sugar moiety of UDP-GlcNAc to the non-reducing end of the growing chitin polymer.</text>
</comment>
<dbReference type="Pfam" id="PF08407">
    <property type="entry name" value="Chitin_synth_1N"/>
    <property type="match status" value="1"/>
</dbReference>
<comment type="caution">
    <text evidence="8">The sequence shown here is derived from an EMBL/GenBank/DDBJ whole genome shotgun (WGS) entry which is preliminary data.</text>
</comment>
<dbReference type="GO" id="GO:0071555">
    <property type="term" value="P:cell wall organization"/>
    <property type="evidence" value="ECO:0007669"/>
    <property type="project" value="UniProtKB-KW"/>
</dbReference>
<evidence type="ECO:0000256" key="2">
    <source>
        <dbReference type="ARBA" id="ARBA00022692"/>
    </source>
</evidence>
<comment type="catalytic activity">
    <reaction evidence="5">
        <text>[(1-&gt;4)-N-acetyl-beta-D-glucosaminyl](n) + UDP-N-acetyl-alpha-D-glucosamine = [(1-&gt;4)-N-acetyl-beta-D-glucosaminyl](n+1) + UDP + H(+)</text>
        <dbReference type="Rhea" id="RHEA:16637"/>
        <dbReference type="Rhea" id="RHEA-COMP:9593"/>
        <dbReference type="Rhea" id="RHEA-COMP:9595"/>
        <dbReference type="ChEBI" id="CHEBI:15378"/>
        <dbReference type="ChEBI" id="CHEBI:17029"/>
        <dbReference type="ChEBI" id="CHEBI:57705"/>
        <dbReference type="ChEBI" id="CHEBI:58223"/>
        <dbReference type="EC" id="2.4.1.16"/>
    </reaction>
</comment>
<dbReference type="AlphaFoldDB" id="A0A0J9X7D8"/>
<feature type="transmembrane region" description="Helical" evidence="5">
    <location>
        <begin position="770"/>
        <end position="792"/>
    </location>
</feature>
<dbReference type="GO" id="GO:0004100">
    <property type="term" value="F:chitin synthase activity"/>
    <property type="evidence" value="ECO:0007669"/>
    <property type="project" value="UniProtKB-UniRule"/>
</dbReference>
<keyword evidence="5" id="KW-0328">Glycosyltransferase</keyword>
<dbReference type="OrthoDB" id="26569at2759"/>
<evidence type="ECO:0000256" key="3">
    <source>
        <dbReference type="ARBA" id="ARBA00022989"/>
    </source>
</evidence>
<dbReference type="PANTHER" id="PTHR22914:SF38">
    <property type="entry name" value="CHITIN SYNTHASE 2"/>
    <property type="match status" value="1"/>
</dbReference>
<proteinExistence type="inferred from homology"/>
<dbReference type="PANTHER" id="PTHR22914">
    <property type="entry name" value="CHITIN SYNTHASE"/>
    <property type="match status" value="1"/>
</dbReference>
<organism evidence="8 9">
    <name type="scientific">Geotrichum candidum</name>
    <name type="common">Oospora lactis</name>
    <name type="synonym">Dipodascus geotrichum</name>
    <dbReference type="NCBI Taxonomy" id="1173061"/>
    <lineage>
        <taxon>Eukaryota</taxon>
        <taxon>Fungi</taxon>
        <taxon>Dikarya</taxon>
        <taxon>Ascomycota</taxon>
        <taxon>Saccharomycotina</taxon>
        <taxon>Dipodascomycetes</taxon>
        <taxon>Dipodascales</taxon>
        <taxon>Dipodascaceae</taxon>
        <taxon>Geotrichum</taxon>
    </lineage>
</organism>
<keyword evidence="4 5" id="KW-0472">Membrane</keyword>
<keyword evidence="9" id="KW-1185">Reference proteome</keyword>
<feature type="transmembrane region" description="Helical" evidence="5">
    <location>
        <begin position="936"/>
        <end position="961"/>
    </location>
</feature>
<dbReference type="GO" id="GO:0006031">
    <property type="term" value="P:chitin biosynthetic process"/>
    <property type="evidence" value="ECO:0007669"/>
    <property type="project" value="UniProtKB-UniRule"/>
</dbReference>
<dbReference type="Proteomes" id="UP000242525">
    <property type="component" value="Unassembled WGS sequence"/>
</dbReference>
<evidence type="ECO:0000256" key="6">
    <source>
        <dbReference type="SAM" id="MobiDB-lite"/>
    </source>
</evidence>
<dbReference type="InterPro" id="IPR013616">
    <property type="entry name" value="Chitin_synth_N"/>
</dbReference>
<feature type="transmembrane region" description="Helical" evidence="5">
    <location>
        <begin position="904"/>
        <end position="924"/>
    </location>
</feature>
<feature type="domain" description="Chitin synthase N-terminal" evidence="7">
    <location>
        <begin position="238"/>
        <end position="302"/>
    </location>
</feature>
<keyword evidence="5" id="KW-0808">Transferase</keyword>
<evidence type="ECO:0000313" key="9">
    <source>
        <dbReference type="Proteomes" id="UP000242525"/>
    </source>
</evidence>
<dbReference type="EMBL" id="CCBN010000005">
    <property type="protein sequence ID" value="CDO53362.1"/>
    <property type="molecule type" value="Genomic_DNA"/>
</dbReference>
<keyword evidence="3 5" id="KW-1133">Transmembrane helix</keyword>
<keyword evidence="5" id="KW-1003">Cell membrane</keyword>
<name>A0A0J9X7D8_GEOCN</name>
<feature type="compositionally biased region" description="Acidic residues" evidence="6">
    <location>
        <begin position="193"/>
        <end position="203"/>
    </location>
</feature>
<comment type="similarity">
    <text evidence="5">Belongs to the chitin synthase family.</text>
</comment>
<reference evidence="8" key="1">
    <citation type="submission" date="2014-03" db="EMBL/GenBank/DDBJ databases">
        <authorList>
            <person name="Casaregola S."/>
        </authorList>
    </citation>
    <scope>NUCLEOTIDE SEQUENCE [LARGE SCALE GENOMIC DNA]</scope>
    <source>
        <strain evidence="8">CLIB 918</strain>
    </source>
</reference>
<keyword evidence="5" id="KW-0961">Cell wall biogenesis/degradation</keyword>
<feature type="transmembrane region" description="Helical" evidence="5">
    <location>
        <begin position="653"/>
        <end position="676"/>
    </location>
</feature>
<dbReference type="CDD" id="cd04190">
    <property type="entry name" value="Chitin_synth_C"/>
    <property type="match status" value="1"/>
</dbReference>
<evidence type="ECO:0000256" key="1">
    <source>
        <dbReference type="ARBA" id="ARBA00004141"/>
    </source>
</evidence>
<comment type="subcellular location">
    <subcellularLocation>
        <location evidence="5">Cell membrane</location>
        <topology evidence="5">Multi-pass membrane protein</topology>
    </subcellularLocation>
    <subcellularLocation>
        <location evidence="1">Membrane</location>
        <topology evidence="1">Multi-pass membrane protein</topology>
    </subcellularLocation>
</comment>